<keyword evidence="4 13" id="KW-0732">Signal</keyword>
<dbReference type="Gene3D" id="2.60.120.260">
    <property type="entry name" value="Galactose-binding domain-like"/>
    <property type="match status" value="1"/>
</dbReference>
<dbReference type="SMART" id="SM00181">
    <property type="entry name" value="EGF"/>
    <property type="match status" value="9"/>
</dbReference>
<feature type="domain" description="Laminin EGF-like" evidence="15">
    <location>
        <begin position="1410"/>
        <end position="1462"/>
    </location>
</feature>
<organism evidence="18 19">
    <name type="scientific">Paralvinella palmiformis</name>
    <dbReference type="NCBI Taxonomy" id="53620"/>
    <lineage>
        <taxon>Eukaryota</taxon>
        <taxon>Metazoa</taxon>
        <taxon>Spiralia</taxon>
        <taxon>Lophotrochozoa</taxon>
        <taxon>Annelida</taxon>
        <taxon>Polychaeta</taxon>
        <taxon>Sedentaria</taxon>
        <taxon>Canalipalpata</taxon>
        <taxon>Terebellida</taxon>
        <taxon>Terebelliformia</taxon>
        <taxon>Alvinellidae</taxon>
        <taxon>Paralvinella</taxon>
    </lineage>
</organism>
<feature type="domain" description="Laminin EGF-like" evidence="15">
    <location>
        <begin position="819"/>
        <end position="866"/>
    </location>
</feature>
<evidence type="ECO:0000259" key="16">
    <source>
        <dbReference type="PROSITE" id="PS51115"/>
    </source>
</evidence>
<dbReference type="InterPro" id="IPR056863">
    <property type="entry name" value="LMN_ATRN_NET-like_EGF"/>
</dbReference>
<feature type="domain" description="Laminin EGF-like" evidence="15">
    <location>
        <begin position="867"/>
        <end position="921"/>
    </location>
</feature>
<dbReference type="FunFam" id="2.10.25.10:FF:000094">
    <property type="entry name" value="Laminin subunit alpha-2"/>
    <property type="match status" value="1"/>
</dbReference>
<feature type="domain" description="Laminin G" evidence="14">
    <location>
        <begin position="2009"/>
        <end position="2190"/>
    </location>
</feature>
<comment type="caution">
    <text evidence="11">Lacks conserved residue(s) required for the propagation of feature annotation.</text>
</comment>
<feature type="signal peptide" evidence="13">
    <location>
        <begin position="1"/>
        <end position="22"/>
    </location>
</feature>
<accession>A0AAD9K4P4</accession>
<dbReference type="GO" id="GO:0009887">
    <property type="term" value="P:animal organ morphogenesis"/>
    <property type="evidence" value="ECO:0007669"/>
    <property type="project" value="TreeGrafter"/>
</dbReference>
<feature type="disulfide bond" evidence="11">
    <location>
        <begin position="411"/>
        <end position="420"/>
    </location>
</feature>
<dbReference type="Pfam" id="PF00054">
    <property type="entry name" value="Laminin_G_1"/>
    <property type="match status" value="1"/>
</dbReference>
<dbReference type="PRINTS" id="PR00011">
    <property type="entry name" value="EGFLAMININ"/>
</dbReference>
<keyword evidence="6" id="KW-0084">Basement membrane</keyword>
<feature type="domain" description="Laminin G" evidence="14">
    <location>
        <begin position="2401"/>
        <end position="2608"/>
    </location>
</feature>
<dbReference type="InterPro" id="IPR013320">
    <property type="entry name" value="ConA-like_dom_sf"/>
</dbReference>
<dbReference type="InterPro" id="IPR050440">
    <property type="entry name" value="Laminin/Netrin_ECM"/>
</dbReference>
<evidence type="ECO:0000256" key="8">
    <source>
        <dbReference type="ARBA" id="ARBA00023180"/>
    </source>
</evidence>
<comment type="subcellular location">
    <subcellularLocation>
        <location evidence="1">Secreted</location>
        <location evidence="1">Extracellular space</location>
        <location evidence="1">Extracellular matrix</location>
        <location evidence="1">Basement membrane</location>
    </subcellularLocation>
</comment>
<evidence type="ECO:0000313" key="18">
    <source>
        <dbReference type="EMBL" id="KAK2164854.1"/>
    </source>
</evidence>
<dbReference type="SMART" id="SM00136">
    <property type="entry name" value="LamNT"/>
    <property type="match status" value="1"/>
</dbReference>
<evidence type="ECO:0000256" key="6">
    <source>
        <dbReference type="ARBA" id="ARBA00022869"/>
    </source>
</evidence>
<dbReference type="SUPFAM" id="SSF57196">
    <property type="entry name" value="EGF/Laminin"/>
    <property type="match status" value="11"/>
</dbReference>
<dbReference type="GO" id="GO:0005604">
    <property type="term" value="C:basement membrane"/>
    <property type="evidence" value="ECO:0007669"/>
    <property type="project" value="UniProtKB-SubCell"/>
</dbReference>
<keyword evidence="8" id="KW-0325">Glycoprotein</keyword>
<feature type="disulfide bond" evidence="11">
    <location>
        <begin position="821"/>
        <end position="838"/>
    </location>
</feature>
<feature type="domain" description="Laminin IV type A" evidence="16">
    <location>
        <begin position="950"/>
        <end position="1121"/>
    </location>
</feature>
<dbReference type="InterPro" id="IPR000742">
    <property type="entry name" value="EGF"/>
</dbReference>
<evidence type="ECO:0000259" key="15">
    <source>
        <dbReference type="PROSITE" id="PS50027"/>
    </source>
</evidence>
<reference evidence="18" key="1">
    <citation type="journal article" date="2023" name="Mol. Biol. Evol.">
        <title>Third-Generation Sequencing Reveals the Adaptive Role of the Epigenome in Three Deep-Sea Polychaetes.</title>
        <authorList>
            <person name="Perez M."/>
            <person name="Aroh O."/>
            <person name="Sun Y."/>
            <person name="Lan Y."/>
            <person name="Juniper S.K."/>
            <person name="Young C.R."/>
            <person name="Angers B."/>
            <person name="Qian P.Y."/>
        </authorList>
    </citation>
    <scope>NUCLEOTIDE SEQUENCE</scope>
    <source>
        <strain evidence="18">P08H-3</strain>
    </source>
</reference>
<dbReference type="SMART" id="SM00282">
    <property type="entry name" value="LamG"/>
    <property type="match status" value="5"/>
</dbReference>
<feature type="disulfide bond" evidence="11">
    <location>
        <begin position="1282"/>
        <end position="1291"/>
    </location>
</feature>
<feature type="disulfide bond" evidence="11">
    <location>
        <begin position="819"/>
        <end position="831"/>
    </location>
</feature>
<dbReference type="PROSITE" id="PS01248">
    <property type="entry name" value="EGF_LAM_1"/>
    <property type="match status" value="5"/>
</dbReference>
<dbReference type="SUPFAM" id="SSF49899">
    <property type="entry name" value="Concanavalin A-like lectins/glucanases"/>
    <property type="match status" value="5"/>
</dbReference>
<comment type="caution">
    <text evidence="18">The sequence shown here is derived from an EMBL/GenBank/DDBJ whole genome shotgun (WGS) entry which is preliminary data.</text>
</comment>
<keyword evidence="9 11" id="KW-0424">Laminin EGF-like domain</keyword>
<evidence type="ECO:0000256" key="10">
    <source>
        <dbReference type="PROSITE-ProRule" id="PRU00122"/>
    </source>
</evidence>
<feature type="disulfide bond" evidence="11">
    <location>
        <begin position="892"/>
        <end position="901"/>
    </location>
</feature>
<feature type="domain" description="Laminin G" evidence="14">
    <location>
        <begin position="2622"/>
        <end position="2820"/>
    </location>
</feature>
<dbReference type="GO" id="GO:0009888">
    <property type="term" value="P:tissue development"/>
    <property type="evidence" value="ECO:0007669"/>
    <property type="project" value="TreeGrafter"/>
</dbReference>
<feature type="chain" id="PRO_5041989847" evidence="13">
    <location>
        <begin position="23"/>
        <end position="3024"/>
    </location>
</feature>
<keyword evidence="7 11" id="KW-1015">Disulfide bond</keyword>
<evidence type="ECO:0000256" key="2">
    <source>
        <dbReference type="ARBA" id="ARBA00022525"/>
    </source>
</evidence>
<evidence type="ECO:0000256" key="7">
    <source>
        <dbReference type="ARBA" id="ARBA00023157"/>
    </source>
</evidence>
<dbReference type="FunFam" id="2.10.25.10:FF:000069">
    <property type="entry name" value="Laminin subunit alpha 1"/>
    <property type="match status" value="1"/>
</dbReference>
<feature type="domain" description="Laminin N-terminal" evidence="17">
    <location>
        <begin position="18"/>
        <end position="249"/>
    </location>
</feature>
<dbReference type="CDD" id="cd00055">
    <property type="entry name" value="EGF_Lam"/>
    <property type="match status" value="13"/>
</dbReference>
<dbReference type="FunFam" id="2.10.25.10:FF:000106">
    <property type="entry name" value="Heparan sulfate proteoglycan 2"/>
    <property type="match status" value="1"/>
</dbReference>
<dbReference type="PROSITE" id="PS51117">
    <property type="entry name" value="LAMININ_NTER"/>
    <property type="match status" value="1"/>
</dbReference>
<keyword evidence="19" id="KW-1185">Reference proteome</keyword>
<evidence type="ECO:0000256" key="9">
    <source>
        <dbReference type="ARBA" id="ARBA00023292"/>
    </source>
</evidence>
<feature type="disulfide bond" evidence="11">
    <location>
        <begin position="746"/>
        <end position="755"/>
    </location>
</feature>
<dbReference type="FunFam" id="2.10.25.10:FF:000188">
    <property type="entry name" value="Laminin subunit gamma 2"/>
    <property type="match status" value="1"/>
</dbReference>
<dbReference type="EMBL" id="JAODUP010000058">
    <property type="protein sequence ID" value="KAK2164854.1"/>
    <property type="molecule type" value="Genomic_DNA"/>
</dbReference>
<evidence type="ECO:0000256" key="4">
    <source>
        <dbReference type="ARBA" id="ARBA00022729"/>
    </source>
</evidence>
<feature type="domain" description="Laminin EGF-like" evidence="15">
    <location>
        <begin position="1263"/>
        <end position="1314"/>
    </location>
</feature>
<evidence type="ECO:0000256" key="11">
    <source>
        <dbReference type="PROSITE-ProRule" id="PRU00460"/>
    </source>
</evidence>
<dbReference type="Gene3D" id="2.10.25.10">
    <property type="entry name" value="Laminin"/>
    <property type="match status" value="14"/>
</dbReference>
<gene>
    <name evidence="18" type="ORF">LSH36_58g17027</name>
</gene>
<feature type="domain" description="Laminin G" evidence="14">
    <location>
        <begin position="2202"/>
        <end position="2390"/>
    </location>
</feature>
<dbReference type="InterPro" id="IPR002049">
    <property type="entry name" value="LE_dom"/>
</dbReference>
<evidence type="ECO:0000259" key="14">
    <source>
        <dbReference type="PROSITE" id="PS50025"/>
    </source>
</evidence>
<dbReference type="Pfam" id="PF24973">
    <property type="entry name" value="EGF_LMN_ATRN"/>
    <property type="match status" value="2"/>
</dbReference>
<dbReference type="Gene3D" id="2.60.120.200">
    <property type="match status" value="5"/>
</dbReference>
<evidence type="ECO:0000313" key="19">
    <source>
        <dbReference type="Proteomes" id="UP001208570"/>
    </source>
</evidence>
<keyword evidence="2" id="KW-0964">Secreted</keyword>
<dbReference type="PANTHER" id="PTHR10574:SF442">
    <property type="entry name" value="LAMININ-LIKE PROTEIN EPI-1"/>
    <property type="match status" value="1"/>
</dbReference>
<evidence type="ECO:0000256" key="5">
    <source>
        <dbReference type="ARBA" id="ARBA00022737"/>
    </source>
</evidence>
<feature type="coiled-coil region" evidence="12">
    <location>
        <begin position="1975"/>
        <end position="2009"/>
    </location>
</feature>
<dbReference type="FunFam" id="2.10.25.10:FF:000090">
    <property type="entry name" value="laminin subunit alpha"/>
    <property type="match status" value="4"/>
</dbReference>
<feature type="domain" description="Laminin EGF-like" evidence="15">
    <location>
        <begin position="441"/>
        <end position="494"/>
    </location>
</feature>
<evidence type="ECO:0000259" key="17">
    <source>
        <dbReference type="PROSITE" id="PS51117"/>
    </source>
</evidence>
<proteinExistence type="predicted"/>
<feature type="disulfide bond" evidence="11">
    <location>
        <begin position="840"/>
        <end position="849"/>
    </location>
</feature>
<feature type="domain" description="Laminin EGF-like" evidence="15">
    <location>
        <begin position="1157"/>
        <end position="1206"/>
    </location>
</feature>
<dbReference type="CDD" id="cd00110">
    <property type="entry name" value="LamG"/>
    <property type="match status" value="5"/>
</dbReference>
<evidence type="ECO:0000256" key="3">
    <source>
        <dbReference type="ARBA" id="ARBA00022530"/>
    </source>
</evidence>
<dbReference type="PANTHER" id="PTHR10574">
    <property type="entry name" value="NETRIN/LAMININ-RELATED"/>
    <property type="match status" value="1"/>
</dbReference>
<keyword evidence="5" id="KW-0677">Repeat</keyword>
<dbReference type="SMART" id="SM00180">
    <property type="entry name" value="EGF_Lam"/>
    <property type="match status" value="15"/>
</dbReference>
<feature type="disulfide bond" evidence="11">
    <location>
        <begin position="791"/>
        <end position="800"/>
    </location>
</feature>
<dbReference type="PROSITE" id="PS51115">
    <property type="entry name" value="LAMININ_IVA"/>
    <property type="match status" value="1"/>
</dbReference>
<dbReference type="PROSITE" id="PS50027">
    <property type="entry name" value="EGF_LAM_2"/>
    <property type="match status" value="9"/>
</dbReference>
<dbReference type="InterPro" id="IPR000034">
    <property type="entry name" value="Laminin_IV"/>
</dbReference>
<name>A0AAD9K4P4_9ANNE</name>
<dbReference type="FunFam" id="2.10.25.10:FF:000011">
    <property type="entry name" value="Cadherin EGF LAG seven-pass G-type receptor"/>
    <property type="match status" value="1"/>
</dbReference>
<keyword evidence="12" id="KW-0175">Coiled coil</keyword>
<feature type="domain" description="Laminin EGF-like" evidence="15">
    <location>
        <begin position="773"/>
        <end position="818"/>
    </location>
</feature>
<protein>
    <submittedName>
        <fullName evidence="18">Uncharacterized protein</fullName>
    </submittedName>
</protein>
<dbReference type="InterPro" id="IPR001791">
    <property type="entry name" value="Laminin_G"/>
</dbReference>
<sequence length="3024" mass="333474">MDYIKAKYILLLLWAWLKFVNCQSKVVNVALRKPVINAYLVCGSDGPEPYYEHTQIIVEPVKRRKDNCTGPEQHPPSYMNDGFFATFWQSTSRAILARYGHVSPNPEIEINIDLEKLYPVKKILIQMGRSKRPGMIAIKKSINSQQPAELPWVYRVSTERECRTFFRVPPSSVPSRLDGPICDVYTDPEGFPDYGSLITFDFTSVDGDMITWTNAKALKIQFYDMDITYGWAGIMFQHYSVSEISVMAECQCNGVEIDCVIANGTGQYECVCGGYTQGDSCQECQPFYRQQPFQPGTPCEQCNCHNHADMCEYNQTVANNSWSLNVQGERIGGGVCINCHDHTAGINCEKCENFYYRPASVVQTSATPCVQCRCSMAGVQANPQTGLVGDCVMNNDVEPPSPGMMPGNCFCKENVQGINCDTCKPGYFNLTDSNPLGCEECACDPAGSISSAAVCSPNATGQCPCKLYVTGRRCDQCTDTYYGLNATNTDGCKPCECDIGGALDDSCDPTDGQCQCQRNVMGRQCLQPLKDFYYPGPHFIYGEFEHLDQPWGRELTDYRYFGYAKATAGMSVMTNVTIPLGTLFDNEYMVLLRYRGNAMQILATVRLTQPPYPIAKQILPDIGLIPCIGTEWCYYVSNKLPLTPGQYLVTVTTQGDVSLDRVVIMPNNLVDNTGFLRDLDSQRFTLQCNILQTDQLDATSDVGKFCLSKVFSMTMHYLVGALPCNCHYLGSFSNETCDVTGGQCVCRPGVFTRTCSECQLDYYDLTSMGCKACDCAGEDKVCDRVTGQCNCPPLTTGRKCDQCEVNNWNWTATKGCQPCGCNVTGSANLQCNLTTGVCECKQGVTGEKCDKCIDGYMGFSATGCTSCQCDPAGTLSTGVSIGCDALTGQCPCKTNSEGSRCERCKPGTFYNEESHSDGCLQCVCMGIADECQSTIYYLKTYQISVVDETDNMKSTLSLATEGSIVNADVNVTTLNRMVMANVAIGTNANTYWQHPTELEGNLLGLYESSISFTVYYTVTAQTVQPSSPSLVIYGFNNSVYRFPVSPVPVANQTRVDVIISERHVSEPDISRKELLLALVDVRKVLIPATWYPTEHQSYIGNITYRVADKLGTENRALAVEQCNCPRGYRGLSCEECDSGYRRDNQTGQGFLGYCIKCECNGHSETCDPDTGECLNCQDNTQGFSCDECEDGYHGDATGGTDFDCIPCPCYQPRVLNASCELDVNGLPRCLYCAEGYTGSLCNQCEQFYFGNPMIQTTGTCKQCKCNNNTDICDPISGVCKDCGYNTTGIECEQCLDGFFGDASMRNCSECLCDPEGSMSQICDSDSGNCTCHPGLGTRTCSKCLENYYYHKNLTFTGCIPCECNEFGSISLQCPDTGVCNCQDTVAVGYGKCDMCKEGYWGLPDQTCQECACDLTGTIDPGTGILLCDRHSGQCQCKQGVAGRQCNQCDHLFINFGSAGCQKCGRCQDALGNDTLALLELADGYLNQTQDVVDVQTLDPKLQNLTNEVNETRASLGLSEDRLDVLADTVKNLTNIELTYRDLLQQLGSKIDGSLNAAETLAKSALADLERLQALENTSQQALDKAVTIQTLSPRIIDQLKFYNKSAHDLLDLGNSIYVSMNTTFDSEFQQVQEELTRSRETLEKAMNMQVKAYQQNDKEKALALLNDTQTILSDTEDRLVIAAQDFVNAQQWLKDSMTIYNGVLVGPLPIETSIDLTGIKGWLPDSIRLEQELNKTEDQLSEYQESVSITESTAARLTQDAQNIQDLFQGVKNLGQDAVNAIDNYKEVVSSLNDSLQMALQANKTMSETVSLLQAVSIDDLNTQAASALDLSQQMLKLVNSWNSTAGIIEPRINSANESLARVINDWSLVNISLDNLQTNANVLQNKFNTSDLSKNVQKENTLASQILDTANNVILIDNNIRPLVELEEKQVAQIQGMITNASMLQEQMGNDLKSFQDRLANNVQRNIDLTNVEYQKTNQTRTLLEEKLSQLEAKLIRAREKLTALEQPVSFDYDSFEVMTNEDKGKTLIFTEVVVQFSYRYVPKGVLFFAENPDTGEKIVLQLDEEAVIFEIKNVDSVMRVKSPAILCPNCWFRVIATRYGIDAQLTVTKIETAGTAVSPMRLYSSDHELLTIKSDIYVGGLSRDYPDRLNKTSSDPQFEGCIYNMRFNGDQLPIWQRTLSVESTARCCPKPPALPTPSTINAVDFKGFGYVQIDRGQFVIEQQGQITLQFRTFDLNAVLVLVDDQLTTAYYGLYLSDGYVQLDILSDSNTVTTNMRTIVRSVRKYNDGQWYKVSALHNSTFAQISVQKRVMLPEDTVDTRSGISIIRLSSLSTAKMTIGGQNPNTTLNRGPIGSSFAGAMVDFQLSQGANQIPMPWPLTRAARLSHNVNLYEAYQDVVSGLGISAPGGYVSLQAVPSTITTLEFDLLTYEPTAVVLFAQLRANPPQTYFYVGLFNGDILVMFDQGLGTKVPVRTYGQYLATGISHQIKVDFSALNTPRLTVDGITHTGQVTMSAGMPIEGNTVYFGGIPSSVSLPLNEVPTDKPLLGGVRNVMINSRSLDVFNEITVNELRQKGAYLSGLPAPPTELPPLPYTTTPAPPTTPAPTCAPAVEFIHDVDNVGLRFGDFPTSYMALSVTQWQLFEHAFLIKIQFRAVASDGNLVYFASSSSVNPTNYFAVYLQDGYIYASMKSYPETASDPSKTLRLRSTKDIYDNGNWWQVEVLRIEEFMAIIVNEVKDYANNGVPTMSKSTLKINSPMYSGGLPKGLSGLPFTLDSGIPIGPIPFRGCIRKIEVTTRTQELLKIYPSKPVETSNNLQSCYASVSSGIYLKSANSYLRLSDGRTSLFDFINGFSIEINFTTSYRNGTLISMWQSNPRKYFLLGFYAGKIKAIVSNSAIPSKPFVAVAEMGSTQYSVCDREQHSLKVIMQNTGLAIEADSKLQGFQFNSEANFVADLIYGQQLYLGILASTWNVPNELHGVSFKGCIKSVVVNGANMKLFNSPLQNDIEEGCPSPPGEDQIVEFV</sequence>
<feature type="disulfide bond" evidence="11">
    <location>
        <begin position="465"/>
        <end position="474"/>
    </location>
</feature>
<dbReference type="Proteomes" id="UP001208570">
    <property type="component" value="Unassembled WGS sequence"/>
</dbReference>
<dbReference type="Pfam" id="PF00052">
    <property type="entry name" value="Laminin_B"/>
    <property type="match status" value="1"/>
</dbReference>
<feature type="disulfide bond" evidence="11">
    <location>
        <begin position="1176"/>
        <end position="1185"/>
    </location>
</feature>
<feature type="disulfide bond" evidence="10">
    <location>
        <begin position="2163"/>
        <end position="2190"/>
    </location>
</feature>
<evidence type="ECO:0000256" key="13">
    <source>
        <dbReference type="SAM" id="SignalP"/>
    </source>
</evidence>
<feature type="coiled-coil region" evidence="12">
    <location>
        <begin position="1726"/>
        <end position="1753"/>
    </location>
</feature>
<dbReference type="PROSITE" id="PS50025">
    <property type="entry name" value="LAM_G_DOMAIN"/>
    <property type="match status" value="5"/>
</dbReference>
<feature type="domain" description="Laminin G" evidence="14">
    <location>
        <begin position="2826"/>
        <end position="3011"/>
    </location>
</feature>
<dbReference type="SMART" id="SM00281">
    <property type="entry name" value="LamB"/>
    <property type="match status" value="1"/>
</dbReference>
<dbReference type="Pfam" id="PF02210">
    <property type="entry name" value="Laminin_G_2"/>
    <property type="match status" value="4"/>
</dbReference>
<dbReference type="InterPro" id="IPR008211">
    <property type="entry name" value="Laminin_N"/>
</dbReference>
<feature type="domain" description="Laminin EGF-like" evidence="15">
    <location>
        <begin position="724"/>
        <end position="772"/>
    </location>
</feature>
<evidence type="ECO:0000256" key="1">
    <source>
        <dbReference type="ARBA" id="ARBA00004302"/>
    </source>
</evidence>
<keyword evidence="3" id="KW-0272">Extracellular matrix</keyword>
<dbReference type="Pfam" id="PF00053">
    <property type="entry name" value="EGF_laminin"/>
    <property type="match status" value="12"/>
</dbReference>
<feature type="disulfide bond" evidence="11">
    <location>
        <begin position="1436"/>
        <end position="1445"/>
    </location>
</feature>
<evidence type="ECO:0000256" key="12">
    <source>
        <dbReference type="SAM" id="Coils"/>
    </source>
</evidence>
<feature type="domain" description="Laminin EGF-like" evidence="15">
    <location>
        <begin position="372"/>
        <end position="440"/>
    </location>
</feature>